<accession>A0A9X1FQJ9</accession>
<name>A0A9X1FQJ9_9FLAO</name>
<evidence type="ECO:0000256" key="2">
    <source>
        <dbReference type="SAM" id="SignalP"/>
    </source>
</evidence>
<keyword evidence="1 2" id="KW-0732">Signal</keyword>
<evidence type="ECO:0000256" key="1">
    <source>
        <dbReference type="ARBA" id="ARBA00022729"/>
    </source>
</evidence>
<proteinExistence type="predicted"/>
<dbReference type="AlphaFoldDB" id="A0A9X1FQJ9"/>
<protein>
    <submittedName>
        <fullName evidence="4">T9SS type A sorting domain-containing protein</fullName>
    </submittedName>
</protein>
<evidence type="ECO:0000313" key="4">
    <source>
        <dbReference type="EMBL" id="MBW2938953.1"/>
    </source>
</evidence>
<feature type="domain" description="Secretion system C-terminal sorting" evidence="3">
    <location>
        <begin position="556"/>
        <end position="624"/>
    </location>
</feature>
<dbReference type="EMBL" id="JAHWDP010000007">
    <property type="protein sequence ID" value="MBW2938953.1"/>
    <property type="molecule type" value="Genomic_DNA"/>
</dbReference>
<keyword evidence="5" id="KW-1185">Reference proteome</keyword>
<reference evidence="4" key="1">
    <citation type="submission" date="2021-07" db="EMBL/GenBank/DDBJ databases">
        <title>Aureisphaera sp. CAU 1614 isolated from sea sediment.</title>
        <authorList>
            <person name="Kim W."/>
        </authorList>
    </citation>
    <scope>NUCLEOTIDE SEQUENCE</scope>
    <source>
        <strain evidence="4">CAU 1614</strain>
    </source>
</reference>
<feature type="chain" id="PRO_5040989283" evidence="2">
    <location>
        <begin position="20"/>
        <end position="629"/>
    </location>
</feature>
<dbReference type="RefSeq" id="WP_219053483.1">
    <property type="nucleotide sequence ID" value="NZ_JAHWDP010000007.1"/>
</dbReference>
<comment type="caution">
    <text evidence="4">The sequence shown here is derived from an EMBL/GenBank/DDBJ whole genome shotgun (WGS) entry which is preliminary data.</text>
</comment>
<dbReference type="Pfam" id="PF18962">
    <property type="entry name" value="Por_Secre_tail"/>
    <property type="match status" value="1"/>
</dbReference>
<feature type="signal peptide" evidence="2">
    <location>
        <begin position="1"/>
        <end position="19"/>
    </location>
</feature>
<organism evidence="4 5">
    <name type="scientific">Halomarinibacterium sedimenti</name>
    <dbReference type="NCBI Taxonomy" id="2857106"/>
    <lineage>
        <taxon>Bacteria</taxon>
        <taxon>Pseudomonadati</taxon>
        <taxon>Bacteroidota</taxon>
        <taxon>Flavobacteriia</taxon>
        <taxon>Flavobacteriales</taxon>
        <taxon>Flavobacteriaceae</taxon>
        <taxon>Halomarinibacterium</taxon>
    </lineage>
</organism>
<dbReference type="InterPro" id="IPR026444">
    <property type="entry name" value="Secre_tail"/>
</dbReference>
<dbReference type="NCBIfam" id="TIGR04183">
    <property type="entry name" value="Por_Secre_tail"/>
    <property type="match status" value="1"/>
</dbReference>
<gene>
    <name evidence="4" type="ORF">KXJ69_12620</name>
</gene>
<sequence length="629" mass="69770">MKNLLLLLAVATIANVSYAQLYVSPNATTSTDSYVYVKDQLLFVEQDINLVLNTNNPTTVGSIYLREGSQLLQGNSNSTNSGTGHISVFQESNADSYDYNFWCSPVGRLTGSGNQNFGVRRLWDSLNVTESLRSETTGNFNSVSSPLRIATRWLYTFNPVNQRWAATGASDLVPAGYGFTMKGTDVTVHSDPYNEPQNQRYDFRGRPNNGNITIPAQTAAIPFTDGTNYYFTFTGNPYPSVLDLNLFFNDSDNQEIDAIRFWDEDRSINSHLYIDNKGGYGTWIPGPTPYVDGGVYTAPNFMNYDSQGNPTTDTGVNGASFERLYAPVGQGFMVSSNSGIVDASPNQLILKNSQRATTFIKEGAGNFSEFRNSVEATPLLRLHAIFGDNTHFRDMVLMFHNSATFDFDRGLDATHPSDGAITEAYFTINGDDPAKKKNLVIQTVPYKGGDNMFIPISFKLNQQENVKLISAEIVNPPFQNVYLYDKLNGTYLPIYPDESANENPETASILLDAGTYEGRFFITFKDKQIISDEDDEDVPIISERGITQSVDFFQNNPAKQLEVSNPDGYDIKTLNIFDMGGKLVYSESNVGNSSKLTFPTANLSDAVYLVRLSTTDNQTIVYKINVINK</sequence>
<dbReference type="Proteomes" id="UP001138686">
    <property type="component" value="Unassembled WGS sequence"/>
</dbReference>
<evidence type="ECO:0000259" key="3">
    <source>
        <dbReference type="Pfam" id="PF18962"/>
    </source>
</evidence>
<evidence type="ECO:0000313" key="5">
    <source>
        <dbReference type="Proteomes" id="UP001138686"/>
    </source>
</evidence>